<dbReference type="STRING" id="1288385.ERS137968_04873"/>
<evidence type="ECO:0000313" key="1">
    <source>
        <dbReference type="EMBL" id="CNI73699.1"/>
    </source>
</evidence>
<dbReference type="Proteomes" id="UP000044625">
    <property type="component" value="Unassembled WGS sequence"/>
</dbReference>
<dbReference type="RefSeq" id="WP_049615507.1">
    <property type="nucleotide sequence ID" value="NZ_CAWMMU010000097.1"/>
</dbReference>
<dbReference type="OrthoDB" id="6638337at2"/>
<reference evidence="2 3" key="3">
    <citation type="submission" date="2015-03" db="EMBL/GenBank/DDBJ databases">
        <authorList>
            <consortium name="Pathogen Informatics"/>
            <person name="Murphy D."/>
        </authorList>
    </citation>
    <scope>NUCLEOTIDE SEQUENCE [LARGE SCALE GENOMIC DNA]</scope>
    <source>
        <strain evidence="2">Type strain: CIP110230</strain>
        <strain evidence="3">type strain: CIP110230</strain>
    </source>
</reference>
<keyword evidence="3" id="KW-1185">Reference proteome</keyword>
<reference evidence="4" key="2">
    <citation type="submission" date="2015-03" db="EMBL/GenBank/DDBJ databases">
        <authorList>
            <consortium name="Pathogen Informatics"/>
        </authorList>
    </citation>
    <scope>NUCLEOTIDE SEQUENCE [LARGE SCALE GENOMIC DNA]</scope>
    <source>
        <strain evidence="4">A125KOH2</strain>
    </source>
</reference>
<reference evidence="1" key="1">
    <citation type="submission" date="2015-03" db="EMBL/GenBank/DDBJ databases">
        <authorList>
            <person name="Murphy D."/>
        </authorList>
    </citation>
    <scope>NUCLEOTIDE SEQUENCE [LARGE SCALE GENOMIC DNA]</scope>
    <source>
        <strain evidence="1">A125KOH2</strain>
    </source>
</reference>
<dbReference type="Proteomes" id="UP000045840">
    <property type="component" value="Unassembled WGS sequence"/>
</dbReference>
<dbReference type="EMBL" id="CQAZ01000124">
    <property type="protein sequence ID" value="CNI73699.1"/>
    <property type="molecule type" value="Genomic_DNA"/>
</dbReference>
<evidence type="ECO:0000313" key="2">
    <source>
        <dbReference type="EMBL" id="CRY69717.1"/>
    </source>
</evidence>
<evidence type="ECO:0000313" key="4">
    <source>
        <dbReference type="Proteomes" id="UP000045840"/>
    </source>
</evidence>
<organism evidence="1 4">
    <name type="scientific">Yersinia pekkanenii</name>
    <dbReference type="NCBI Taxonomy" id="1288385"/>
    <lineage>
        <taxon>Bacteria</taxon>
        <taxon>Pseudomonadati</taxon>
        <taxon>Pseudomonadota</taxon>
        <taxon>Gammaproteobacteria</taxon>
        <taxon>Enterobacterales</taxon>
        <taxon>Yersiniaceae</taxon>
        <taxon>Yersinia</taxon>
    </lineage>
</organism>
<accession>A0A0T9RNN2</accession>
<protein>
    <submittedName>
        <fullName evidence="1">Uncharacterized protein</fullName>
    </submittedName>
</protein>
<dbReference type="EMBL" id="CWJL01000097">
    <property type="protein sequence ID" value="CRY69717.1"/>
    <property type="molecule type" value="Genomic_DNA"/>
</dbReference>
<evidence type="ECO:0000313" key="3">
    <source>
        <dbReference type="Proteomes" id="UP000044625"/>
    </source>
</evidence>
<name>A0A0T9RNN2_9GAMM</name>
<dbReference type="AlphaFoldDB" id="A0A0T9RNN2"/>
<gene>
    <name evidence="1" type="ORF">ERS008529_04783</name>
    <name evidence="2" type="ORF">ERS137968_04873</name>
</gene>
<sequence length="103" mass="11778">MSKSEDIQNKNLARKISLAQLSEFLQQFSTKTNVVFCPVCKKSDWILPVWDKDKTKPVIITQPLPDSDGVGMWLFPVICEHCTYTMHFSTPHIVKKLQAEGKL</sequence>
<proteinExistence type="predicted"/>